<dbReference type="RefSeq" id="WP_121251288.1">
    <property type="nucleotide sequence ID" value="NZ_RBIL01000001.1"/>
</dbReference>
<proteinExistence type="predicted"/>
<evidence type="ECO:0000256" key="2">
    <source>
        <dbReference type="PROSITE-ProRule" id="PRU01161"/>
    </source>
</evidence>
<evidence type="ECO:0000259" key="3">
    <source>
        <dbReference type="PROSITE" id="PS51635"/>
    </source>
</evidence>
<dbReference type="Proteomes" id="UP000278962">
    <property type="component" value="Unassembled WGS sequence"/>
</dbReference>
<dbReference type="AlphaFoldDB" id="A0A660LDY0"/>
<accession>A0A660LDY0</accession>
<name>A0A660LDY0_9ACTN</name>
<feature type="active site" description="Nucleophile" evidence="2">
    <location>
        <position position="62"/>
    </location>
</feature>
<keyword evidence="5" id="KW-1185">Reference proteome</keyword>
<dbReference type="SUPFAM" id="SSF52151">
    <property type="entry name" value="FabD/lysophospholipase-like"/>
    <property type="match status" value="1"/>
</dbReference>
<keyword evidence="2" id="KW-0378">Hydrolase</keyword>
<reference evidence="4 5" key="1">
    <citation type="submission" date="2018-10" db="EMBL/GenBank/DDBJ databases">
        <title>Genomic Encyclopedia of Archaeal and Bacterial Type Strains, Phase II (KMG-II): from individual species to whole genera.</title>
        <authorList>
            <person name="Goeker M."/>
        </authorList>
    </citation>
    <scope>NUCLEOTIDE SEQUENCE [LARGE SCALE GENOMIC DNA]</scope>
    <source>
        <strain evidence="4 5">DSM 14954</strain>
    </source>
</reference>
<protein>
    <submittedName>
        <fullName evidence="4">NTE family protein</fullName>
    </submittedName>
</protein>
<comment type="caution">
    <text evidence="4">The sequence shown here is derived from an EMBL/GenBank/DDBJ whole genome shotgun (WGS) entry which is preliminary data.</text>
</comment>
<organism evidence="4 5">
    <name type="scientific">Solirubrobacter pauli</name>
    <dbReference type="NCBI Taxonomy" id="166793"/>
    <lineage>
        <taxon>Bacteria</taxon>
        <taxon>Bacillati</taxon>
        <taxon>Actinomycetota</taxon>
        <taxon>Thermoleophilia</taxon>
        <taxon>Solirubrobacterales</taxon>
        <taxon>Solirubrobacteraceae</taxon>
        <taxon>Solirubrobacter</taxon>
    </lineage>
</organism>
<evidence type="ECO:0000313" key="4">
    <source>
        <dbReference type="EMBL" id="RKQ93298.1"/>
    </source>
</evidence>
<dbReference type="InterPro" id="IPR002641">
    <property type="entry name" value="PNPLA_dom"/>
</dbReference>
<dbReference type="GO" id="GO:0016042">
    <property type="term" value="P:lipid catabolic process"/>
    <property type="evidence" value="ECO:0007669"/>
    <property type="project" value="UniProtKB-UniRule"/>
</dbReference>
<feature type="domain" description="PNPLA" evidence="3">
    <location>
        <begin position="27"/>
        <end position="244"/>
    </location>
</feature>
<sequence length="381" mass="41811">MTRPELPQPVRIIPGEPEYEPEGTGLCLSGGGYRAMLFHLGTLWRLNEAGRVRGLARVSSVSGGSITAATLGAAWTRLTWQGDVATNLDALVIAPVRELARHTIDISSFLKGLLPFETVGKEVAGAYRKHLFGDATLQDLPDDDRGPRFVICATNLESGVLFRFSRPYLADYRVGMVDDPDTPLADAVAASSAFPPFLSPCTLDLADATWKTVAGNDLTARGYREKITLSDGGVYDNLGLETVWKRCRSVLVSDAGGQMDDDESPSTALQMLRVLNVIDNQVRDLRKRWTVYAFQQGQRDGTYFGIRSHVRDYGLPDPIVDPSDAAVLALAEVPTRLAKLDDRLQERLINWGYAICDTALRRWVDPQIPRPAQLPYPAAGI</sequence>
<keyword evidence="2" id="KW-0442">Lipid degradation</keyword>
<evidence type="ECO:0000256" key="1">
    <source>
        <dbReference type="ARBA" id="ARBA00023098"/>
    </source>
</evidence>
<evidence type="ECO:0000313" key="5">
    <source>
        <dbReference type="Proteomes" id="UP000278962"/>
    </source>
</evidence>
<comment type="caution">
    <text evidence="2">Lacks conserved residue(s) required for the propagation of feature annotation.</text>
</comment>
<dbReference type="Gene3D" id="3.40.1090.10">
    <property type="entry name" value="Cytosolic phospholipase A2 catalytic domain"/>
    <property type="match status" value="2"/>
</dbReference>
<dbReference type="GO" id="GO:0016787">
    <property type="term" value="F:hydrolase activity"/>
    <property type="evidence" value="ECO:0007669"/>
    <property type="project" value="UniProtKB-UniRule"/>
</dbReference>
<feature type="short sequence motif" description="DGA/G" evidence="2">
    <location>
        <begin position="231"/>
        <end position="233"/>
    </location>
</feature>
<dbReference type="Pfam" id="PF01734">
    <property type="entry name" value="Patatin"/>
    <property type="match status" value="1"/>
</dbReference>
<gene>
    <name evidence="4" type="ORF">C8N24_3159</name>
</gene>
<feature type="active site" description="Proton acceptor" evidence="2">
    <location>
        <position position="231"/>
    </location>
</feature>
<dbReference type="PROSITE" id="PS51635">
    <property type="entry name" value="PNPLA"/>
    <property type="match status" value="1"/>
</dbReference>
<dbReference type="InterPro" id="IPR016035">
    <property type="entry name" value="Acyl_Trfase/lysoPLipase"/>
</dbReference>
<dbReference type="OrthoDB" id="9813090at2"/>
<keyword evidence="1 2" id="KW-0443">Lipid metabolism</keyword>
<dbReference type="EMBL" id="RBIL01000001">
    <property type="protein sequence ID" value="RKQ93298.1"/>
    <property type="molecule type" value="Genomic_DNA"/>
</dbReference>